<protein>
    <submittedName>
        <fullName evidence="4">GNAT family N-acetyltransferase</fullName>
    </submittedName>
</protein>
<dbReference type="SUPFAM" id="SSF55729">
    <property type="entry name" value="Acyl-CoA N-acyltransferases (Nat)"/>
    <property type="match status" value="1"/>
</dbReference>
<proteinExistence type="predicted"/>
<dbReference type="InterPro" id="IPR016181">
    <property type="entry name" value="Acyl_CoA_acyltransferase"/>
</dbReference>
<feature type="domain" description="N-acetyltransferase" evidence="3">
    <location>
        <begin position="6"/>
        <end position="152"/>
    </location>
</feature>
<sequence length="152" mass="17578">MDLSTVLYRKADTRDLSPLYELMVQYIVVFYKQPEPDETELKQLITHLLNNPATGIQFVAEKDGKLIGFATLYFTFSTLQVKRAAILNDLFVLESSRGEKAGQELFTTCLTHIREQKFAYMTWETAKDNQIAQSLYNKMGGKESDWMVYEIE</sequence>
<reference evidence="4 5" key="1">
    <citation type="submission" date="2021-01" db="EMBL/GenBank/DDBJ databases">
        <title>FDA dAtabase for Regulatory Grade micrObial Sequences (FDA-ARGOS): Supporting development and validation of Infectious Disease Dx tests.</title>
        <authorList>
            <person name="Nelson B."/>
            <person name="Plummer A."/>
            <person name="Tallon L."/>
            <person name="Sadzewicz L."/>
            <person name="Zhao X."/>
            <person name="Boylan J."/>
            <person name="Ott S."/>
            <person name="Bowen H."/>
            <person name="Vavikolanu K."/>
            <person name="Mehta A."/>
            <person name="Aluvathingal J."/>
            <person name="Nadendla S."/>
            <person name="Myers T."/>
            <person name="Yan Y."/>
            <person name="Sichtig H."/>
        </authorList>
    </citation>
    <scope>NUCLEOTIDE SEQUENCE [LARGE SCALE GENOMIC DNA]</scope>
    <source>
        <strain evidence="4 5">FDAARGOS_1161</strain>
    </source>
</reference>
<organism evidence="4 5">
    <name type="scientific">Peribacillus psychrosaccharolyticus</name>
    <name type="common">Bacillus psychrosaccharolyticus</name>
    <dbReference type="NCBI Taxonomy" id="1407"/>
    <lineage>
        <taxon>Bacteria</taxon>
        <taxon>Bacillati</taxon>
        <taxon>Bacillota</taxon>
        <taxon>Bacilli</taxon>
        <taxon>Bacillales</taxon>
        <taxon>Bacillaceae</taxon>
        <taxon>Peribacillus</taxon>
    </lineage>
</organism>
<keyword evidence="2" id="KW-0012">Acyltransferase</keyword>
<evidence type="ECO:0000256" key="2">
    <source>
        <dbReference type="ARBA" id="ARBA00023315"/>
    </source>
</evidence>
<dbReference type="RefSeq" id="WP_040375078.1">
    <property type="nucleotide sequence ID" value="NZ_CP068053.1"/>
</dbReference>
<dbReference type="PROSITE" id="PS51186">
    <property type="entry name" value="GNAT"/>
    <property type="match status" value="1"/>
</dbReference>
<dbReference type="CDD" id="cd04301">
    <property type="entry name" value="NAT_SF"/>
    <property type="match status" value="1"/>
</dbReference>
<evidence type="ECO:0000313" key="4">
    <source>
        <dbReference type="EMBL" id="QQT00907.1"/>
    </source>
</evidence>
<name>A0A974NNG3_PERPY</name>
<dbReference type="InterPro" id="IPR000182">
    <property type="entry name" value="GNAT_dom"/>
</dbReference>
<dbReference type="AlphaFoldDB" id="A0A974NNG3"/>
<accession>A0A974NNG3</accession>
<evidence type="ECO:0000256" key="1">
    <source>
        <dbReference type="ARBA" id="ARBA00022679"/>
    </source>
</evidence>
<dbReference type="Proteomes" id="UP000595254">
    <property type="component" value="Chromosome"/>
</dbReference>
<dbReference type="PANTHER" id="PTHR10545:SF29">
    <property type="entry name" value="GH14572P-RELATED"/>
    <property type="match status" value="1"/>
</dbReference>
<dbReference type="KEGG" id="ppsr:I6J18_03080"/>
<dbReference type="PANTHER" id="PTHR10545">
    <property type="entry name" value="DIAMINE N-ACETYLTRANSFERASE"/>
    <property type="match status" value="1"/>
</dbReference>
<gene>
    <name evidence="4" type="ORF">I6J18_03080</name>
</gene>
<evidence type="ECO:0000259" key="3">
    <source>
        <dbReference type="PROSITE" id="PS51186"/>
    </source>
</evidence>
<dbReference type="GO" id="GO:0008080">
    <property type="term" value="F:N-acetyltransferase activity"/>
    <property type="evidence" value="ECO:0007669"/>
    <property type="project" value="UniProtKB-ARBA"/>
</dbReference>
<evidence type="ECO:0000313" key="5">
    <source>
        <dbReference type="Proteomes" id="UP000595254"/>
    </source>
</evidence>
<keyword evidence="5" id="KW-1185">Reference proteome</keyword>
<keyword evidence="1" id="KW-0808">Transferase</keyword>
<dbReference type="Pfam" id="PF00583">
    <property type="entry name" value="Acetyltransf_1"/>
    <property type="match status" value="1"/>
</dbReference>
<dbReference type="InterPro" id="IPR051016">
    <property type="entry name" value="Diverse_Substrate_AcTransf"/>
</dbReference>
<dbReference type="Gene3D" id="3.40.630.30">
    <property type="match status" value="1"/>
</dbReference>
<dbReference type="EMBL" id="CP068053">
    <property type="protein sequence ID" value="QQT00907.1"/>
    <property type="molecule type" value="Genomic_DNA"/>
</dbReference>